<dbReference type="AlphaFoldDB" id="A0A6A7A2J0"/>
<protein>
    <submittedName>
        <fullName evidence="4">Uncharacterized protein</fullName>
    </submittedName>
</protein>
<dbReference type="Gene3D" id="3.40.50.300">
    <property type="entry name" value="P-loop containing nucleotide triphosphate hydrolases"/>
    <property type="match status" value="1"/>
</dbReference>
<dbReference type="EMBL" id="MU006225">
    <property type="protein sequence ID" value="KAF2827058.1"/>
    <property type="molecule type" value="Genomic_DNA"/>
</dbReference>
<dbReference type="InterPro" id="IPR056884">
    <property type="entry name" value="NPHP3-like_N"/>
</dbReference>
<keyword evidence="5" id="KW-1185">Reference proteome</keyword>
<dbReference type="Pfam" id="PF25053">
    <property type="entry name" value="DUF7791"/>
    <property type="match status" value="1"/>
</dbReference>
<accession>A0A6A7A2J0</accession>
<dbReference type="Proteomes" id="UP000799424">
    <property type="component" value="Unassembled WGS sequence"/>
</dbReference>
<dbReference type="InterPro" id="IPR056693">
    <property type="entry name" value="DUF7791"/>
</dbReference>
<dbReference type="InterPro" id="IPR027417">
    <property type="entry name" value="P-loop_NTPase"/>
</dbReference>
<dbReference type="Pfam" id="PF24883">
    <property type="entry name" value="NPHP3_N"/>
    <property type="match status" value="1"/>
</dbReference>
<proteinExistence type="predicted"/>
<sequence>MEPIAALSLAANILQIVNFTASLVSTSQQIYEAGSSVTVQEVELVVRDFNDLNASLKSWVRPDSKAQGPLTKDNQHLYALVVESEKIARELLSILSPLQRCEQPSKLGSVARAIKTAWNRRKIEEIKQHLGELRQELSRTIVNSVLENKNKLAVALAAQGFDLAQRHKSTEVTSLRRHEQLVRLIQNIGLGNISFDYLDKVKATTNKIRNDLYFGTIDNRFDDIATAHQKTFSWALHNSKDEKSWPSLLDWLREGSGIYWISGKAGSGKSTLMKFLDRHHSLMDALETWISDCPLIVLRFYFWNAGNDLQKTQEELFRSLLHQTLDQAPALGPILFPDRYDQAVRDGAPAPSKVLLGPHNSSTQQAGSPTLHDLKRAFKVLTNRLDGAHKIFMLVDGLDEFETPRMSMTDLAEIFLEASPSHVKALVSSRPLPAFEASFAALPRLRLHLLTYGDITAYVHDKFGAHKRIKELFMEDPAGTRSLTTAIVDGASGVFLWVSLVVKSLIEGLHNYDTLKDLKKRLDEIPRDLEDLFRHMLSKILPEYKEQSSRFFRLLRSSDLAYEMGAKPEYTPLTTIGLYFAEADTSIILEAENDPLPEEDCTAIERNIEGRLRSRCAGLLELKSRAGHQYLQGPGKEVGYLHRTVADFMTFPEVWKDITACSPTYDPYVPLMQSILMCIKVATHHCPSRSHHVDEVWDLVDVMFHYAYLAENAVGSSQQDLLNEFDKTVCQTIKTAPGLQDCINWQNTRPEIRGGLQSWHTSFLALAVSHGLVLYVQSMTAQLRREITSKKGGPLLHYTCTQRRNEHSADMGFPLLQHGANPNQQFGGYSPWEWILDNPIQDSMLWASVAKQFVLHGADPDAIIHSRGVAKSCLLVIKERLQAVKSDTSMPADEKAAVEAEIRSLRREVKSRQPIKNWTKRGLTKVV</sequence>
<feature type="domain" description="Nephrocystin 3-like N-terminal" evidence="2">
    <location>
        <begin position="246"/>
        <end position="430"/>
    </location>
</feature>
<reference evidence="4" key="1">
    <citation type="journal article" date="2020" name="Stud. Mycol.">
        <title>101 Dothideomycetes genomes: a test case for predicting lifestyles and emergence of pathogens.</title>
        <authorList>
            <person name="Haridas S."/>
            <person name="Albert R."/>
            <person name="Binder M."/>
            <person name="Bloem J."/>
            <person name="Labutti K."/>
            <person name="Salamov A."/>
            <person name="Andreopoulos B."/>
            <person name="Baker S."/>
            <person name="Barry K."/>
            <person name="Bills G."/>
            <person name="Bluhm B."/>
            <person name="Cannon C."/>
            <person name="Castanera R."/>
            <person name="Culley D."/>
            <person name="Daum C."/>
            <person name="Ezra D."/>
            <person name="Gonzalez J."/>
            <person name="Henrissat B."/>
            <person name="Kuo A."/>
            <person name="Liang C."/>
            <person name="Lipzen A."/>
            <person name="Lutzoni F."/>
            <person name="Magnuson J."/>
            <person name="Mondo S."/>
            <person name="Nolan M."/>
            <person name="Ohm R."/>
            <person name="Pangilinan J."/>
            <person name="Park H.-J."/>
            <person name="Ramirez L."/>
            <person name="Alfaro M."/>
            <person name="Sun H."/>
            <person name="Tritt A."/>
            <person name="Yoshinaga Y."/>
            <person name="Zwiers L.-H."/>
            <person name="Turgeon B."/>
            <person name="Goodwin S."/>
            <person name="Spatafora J."/>
            <person name="Crous P."/>
            <person name="Grigoriev I."/>
        </authorList>
    </citation>
    <scope>NUCLEOTIDE SEQUENCE</scope>
    <source>
        <strain evidence="4">CBS 113818</strain>
    </source>
</reference>
<keyword evidence="1" id="KW-0677">Repeat</keyword>
<evidence type="ECO:0000313" key="5">
    <source>
        <dbReference type="Proteomes" id="UP000799424"/>
    </source>
</evidence>
<evidence type="ECO:0000256" key="1">
    <source>
        <dbReference type="ARBA" id="ARBA00022737"/>
    </source>
</evidence>
<organism evidence="4 5">
    <name type="scientific">Ophiobolus disseminans</name>
    <dbReference type="NCBI Taxonomy" id="1469910"/>
    <lineage>
        <taxon>Eukaryota</taxon>
        <taxon>Fungi</taxon>
        <taxon>Dikarya</taxon>
        <taxon>Ascomycota</taxon>
        <taxon>Pezizomycotina</taxon>
        <taxon>Dothideomycetes</taxon>
        <taxon>Pleosporomycetidae</taxon>
        <taxon>Pleosporales</taxon>
        <taxon>Pleosporineae</taxon>
        <taxon>Phaeosphaeriaceae</taxon>
        <taxon>Ophiobolus</taxon>
    </lineage>
</organism>
<dbReference type="SUPFAM" id="SSF52540">
    <property type="entry name" value="P-loop containing nucleoside triphosphate hydrolases"/>
    <property type="match status" value="1"/>
</dbReference>
<dbReference type="OrthoDB" id="443402at2759"/>
<feature type="domain" description="DUF7791" evidence="3">
    <location>
        <begin position="540"/>
        <end position="685"/>
    </location>
</feature>
<dbReference type="PANTHER" id="PTHR10039">
    <property type="entry name" value="AMELOGENIN"/>
    <property type="match status" value="1"/>
</dbReference>
<evidence type="ECO:0000313" key="4">
    <source>
        <dbReference type="EMBL" id="KAF2827058.1"/>
    </source>
</evidence>
<evidence type="ECO:0000259" key="3">
    <source>
        <dbReference type="Pfam" id="PF25053"/>
    </source>
</evidence>
<evidence type="ECO:0000259" key="2">
    <source>
        <dbReference type="Pfam" id="PF24883"/>
    </source>
</evidence>
<gene>
    <name evidence="4" type="ORF">CC86DRAFT_466800</name>
</gene>
<name>A0A6A7A2J0_9PLEO</name>
<dbReference type="PANTHER" id="PTHR10039:SF5">
    <property type="entry name" value="NACHT DOMAIN-CONTAINING PROTEIN"/>
    <property type="match status" value="1"/>
</dbReference>